<accession>A0ABM0MUD2</accession>
<sequence>MSSPNTQQSFEIKTESVEVNTTNVRVTTPLKISTPEPATVPSSVVSPTGSESSQMSYQEQEKIFRINSSFELPRLRQWFEDNPNPTALTMSEYVDTLNATPFRQLQGQKYNTEILNSWFDLERQKMNVPKLVMVETNDQNCHGDRCSSLSNSLCSDSSGADTEEEWTDVKVRNAITDVLKEINQSQLGQISPLTQSMISCIVNGKYGATISKEKCQEFGQWYENYKKSKVQLKDPPKVEKVPRYVRYMAGRKLSFHPEHEVPRMKEWFDMCQHPIDETLQGFCNIMNTHPFRQQTGRPITVTNLRVWWKNERAKRNRESKDK</sequence>
<dbReference type="Proteomes" id="UP000694865">
    <property type="component" value="Unplaced"/>
</dbReference>
<dbReference type="Pfam" id="PF16557">
    <property type="entry name" value="CUTL"/>
    <property type="match status" value="1"/>
</dbReference>
<keyword evidence="3" id="KW-1185">Reference proteome</keyword>
<organism evidence="3 4">
    <name type="scientific">Saccoglossus kowalevskii</name>
    <name type="common">Acorn worm</name>
    <dbReference type="NCBI Taxonomy" id="10224"/>
    <lineage>
        <taxon>Eukaryota</taxon>
        <taxon>Metazoa</taxon>
        <taxon>Hemichordata</taxon>
        <taxon>Enteropneusta</taxon>
        <taxon>Harrimaniidae</taxon>
        <taxon>Saccoglossus</taxon>
    </lineage>
</organism>
<proteinExistence type="predicted"/>
<evidence type="ECO:0000256" key="1">
    <source>
        <dbReference type="SAM" id="MobiDB-lite"/>
    </source>
</evidence>
<evidence type="ECO:0000313" key="4">
    <source>
        <dbReference type="RefSeq" id="XP_006823623.1"/>
    </source>
</evidence>
<dbReference type="PANTHER" id="PTHR15116">
    <property type="entry name" value="DNA-BINDING PROTEIN SATB FAMILY MEMBER"/>
    <property type="match status" value="1"/>
</dbReference>
<dbReference type="InterPro" id="IPR039673">
    <property type="entry name" value="SATB1/SATB2"/>
</dbReference>
<name>A0ABM0MUD2_SACKO</name>
<dbReference type="Gene3D" id="1.10.260.70">
    <property type="entry name" value="SATB, CULT domain"/>
    <property type="match status" value="1"/>
</dbReference>
<evidence type="ECO:0000313" key="3">
    <source>
        <dbReference type="Proteomes" id="UP000694865"/>
    </source>
</evidence>
<dbReference type="GeneID" id="102803039"/>
<dbReference type="Gene3D" id="1.10.10.60">
    <property type="entry name" value="Homeodomain-like"/>
    <property type="match status" value="1"/>
</dbReference>
<evidence type="ECO:0000259" key="2">
    <source>
        <dbReference type="PROSITE" id="PS51983"/>
    </source>
</evidence>
<dbReference type="PROSITE" id="PS51983">
    <property type="entry name" value="CUTL"/>
    <property type="match status" value="1"/>
</dbReference>
<feature type="region of interest" description="Disordered" evidence="1">
    <location>
        <begin position="28"/>
        <end position="54"/>
    </location>
</feature>
<feature type="domain" description="CUTL" evidence="2">
    <location>
        <begin position="157"/>
        <end position="230"/>
    </location>
</feature>
<dbReference type="PANTHER" id="PTHR15116:SF14">
    <property type="entry name" value="DNA-BINDING PROTEIN SATB1"/>
    <property type="match status" value="1"/>
</dbReference>
<gene>
    <name evidence="4" type="primary">LOC102803039</name>
</gene>
<protein>
    <submittedName>
        <fullName evidence="4">Uncharacterized protein LOC102803039</fullName>
    </submittedName>
</protein>
<dbReference type="InterPro" id="IPR032355">
    <property type="entry name" value="CUTL"/>
</dbReference>
<dbReference type="InterPro" id="IPR038216">
    <property type="entry name" value="SATB_CUTL_sf"/>
</dbReference>
<dbReference type="RefSeq" id="XP_006823623.1">
    <property type="nucleotide sequence ID" value="XM_006823560.1"/>
</dbReference>
<reference evidence="4" key="1">
    <citation type="submission" date="2025-08" db="UniProtKB">
        <authorList>
            <consortium name="RefSeq"/>
        </authorList>
    </citation>
    <scope>IDENTIFICATION</scope>
    <source>
        <tissue evidence="4">Testes</tissue>
    </source>
</reference>